<evidence type="ECO:0000256" key="1">
    <source>
        <dbReference type="ARBA" id="ARBA00023242"/>
    </source>
</evidence>
<dbReference type="InterPro" id="IPR003105">
    <property type="entry name" value="SRA_YDG"/>
</dbReference>
<accession>A0A5M8PT84</accession>
<dbReference type="AlphaFoldDB" id="A0A5M8PT84"/>
<evidence type="ECO:0000256" key="3">
    <source>
        <dbReference type="SAM" id="MobiDB-lite"/>
    </source>
</evidence>
<proteinExistence type="predicted"/>
<comment type="caution">
    <text evidence="5">The sequence shown here is derived from an EMBL/GenBank/DDBJ whole genome shotgun (WGS) entry which is preliminary data.</text>
</comment>
<sequence length="438" mass="49490">MDSENAIQSSSLRVFFPLPKIHYSLISPKSLFVNQKGSLTPQALQYWARWIRDVFAPILARESYTSLGENNLSNFLLFFAGLRYTTVTVDCLRNSRIHSALAHIVEQNMMWPDWIVHEAQELLQDWEKELGSLRSIRADLWGPGGRLEGVTELEWQDIILWPDLFSGRSSSDGETPARNKSIGSEAAKKGEGSPAPYVFGHNGASVGAWWIHPAAAYRDGVIHGSTNGITADRNGAYAILMTDGEEVKTGRHDVIKYKALQSDPGRFKLMQGVPTRNPVRVLRTWRLKSPWAPKGGLRYDGLYRVVGYSVRLTTDRTRVDSWHYTFELHRHLDQRPFEKLLQHPCADEMDDWNDYQKLKGNSQDEGLMSLLFATQDRKSSVSLMTESDTETRLSMASENMAISPSIAASENAIDRTLSMDSGYFTRRESEALNRDGDV</sequence>
<dbReference type="InterPro" id="IPR015947">
    <property type="entry name" value="PUA-like_sf"/>
</dbReference>
<evidence type="ECO:0000259" key="4">
    <source>
        <dbReference type="PROSITE" id="PS51015"/>
    </source>
</evidence>
<dbReference type="SUPFAM" id="SSF88697">
    <property type="entry name" value="PUA domain-like"/>
    <property type="match status" value="1"/>
</dbReference>
<organism evidence="5 6">
    <name type="scientific">Lasallia pustulata</name>
    <dbReference type="NCBI Taxonomy" id="136370"/>
    <lineage>
        <taxon>Eukaryota</taxon>
        <taxon>Fungi</taxon>
        <taxon>Dikarya</taxon>
        <taxon>Ascomycota</taxon>
        <taxon>Pezizomycotina</taxon>
        <taxon>Lecanoromycetes</taxon>
        <taxon>OSLEUM clade</taxon>
        <taxon>Umbilicariomycetidae</taxon>
        <taxon>Umbilicariales</taxon>
        <taxon>Umbilicariaceae</taxon>
        <taxon>Lasallia</taxon>
    </lineage>
</organism>
<keyword evidence="1 2" id="KW-0539">Nucleus</keyword>
<name>A0A5M8PT84_9LECA</name>
<gene>
    <name evidence="5" type="ORF">FRX48_04352</name>
</gene>
<dbReference type="PROSITE" id="PS51015">
    <property type="entry name" value="YDG"/>
    <property type="match status" value="1"/>
</dbReference>
<dbReference type="Pfam" id="PF02182">
    <property type="entry name" value="SAD_SRA"/>
    <property type="match status" value="1"/>
</dbReference>
<dbReference type="GO" id="GO:0005634">
    <property type="term" value="C:nucleus"/>
    <property type="evidence" value="ECO:0007669"/>
    <property type="project" value="UniProtKB-SubCell"/>
</dbReference>
<dbReference type="Proteomes" id="UP000324767">
    <property type="component" value="Unassembled WGS sequence"/>
</dbReference>
<reference evidence="5 6" key="1">
    <citation type="submission" date="2019-09" db="EMBL/GenBank/DDBJ databases">
        <title>The hologenome of the rock-dwelling lichen Lasallia pustulata.</title>
        <authorList>
            <person name="Greshake Tzovaras B."/>
            <person name="Segers F."/>
            <person name="Bicker A."/>
            <person name="Dal Grande F."/>
            <person name="Otte J."/>
            <person name="Hankeln T."/>
            <person name="Schmitt I."/>
            <person name="Ebersberger I."/>
        </authorList>
    </citation>
    <scope>NUCLEOTIDE SEQUENCE [LARGE SCALE GENOMIC DNA]</scope>
    <source>
        <strain evidence="5">A1-1</strain>
    </source>
</reference>
<dbReference type="Gene3D" id="2.30.280.10">
    <property type="entry name" value="SRA-YDG"/>
    <property type="match status" value="1"/>
</dbReference>
<feature type="region of interest" description="Disordered" evidence="3">
    <location>
        <begin position="168"/>
        <end position="192"/>
    </location>
</feature>
<protein>
    <recommendedName>
        <fullName evidence="4">YDG domain-containing protein</fullName>
    </recommendedName>
</protein>
<evidence type="ECO:0000313" key="6">
    <source>
        <dbReference type="Proteomes" id="UP000324767"/>
    </source>
</evidence>
<evidence type="ECO:0000313" key="5">
    <source>
        <dbReference type="EMBL" id="KAA6412200.1"/>
    </source>
</evidence>
<evidence type="ECO:0000256" key="2">
    <source>
        <dbReference type="PROSITE-ProRule" id="PRU00358"/>
    </source>
</evidence>
<dbReference type="InterPro" id="IPR036987">
    <property type="entry name" value="SRA-YDG_sf"/>
</dbReference>
<feature type="domain" description="YDG" evidence="4">
    <location>
        <begin position="171"/>
        <end position="330"/>
    </location>
</feature>
<dbReference type="OrthoDB" id="3244603at2759"/>
<comment type="subcellular location">
    <subcellularLocation>
        <location evidence="2">Nucleus</location>
    </subcellularLocation>
</comment>
<dbReference type="EMBL" id="VXIT01000006">
    <property type="protein sequence ID" value="KAA6412200.1"/>
    <property type="molecule type" value="Genomic_DNA"/>
</dbReference>